<protein>
    <submittedName>
        <fullName evidence="2">Uncharacterized protein</fullName>
    </submittedName>
</protein>
<evidence type="ECO:0000313" key="2">
    <source>
        <dbReference type="EMBL" id="SCC53148.1"/>
    </source>
</evidence>
<evidence type="ECO:0000313" key="3">
    <source>
        <dbReference type="Proteomes" id="UP000196052"/>
    </source>
</evidence>
<feature type="transmembrane region" description="Helical" evidence="1">
    <location>
        <begin position="33"/>
        <end position="52"/>
    </location>
</feature>
<keyword evidence="1" id="KW-0812">Transmembrane</keyword>
<name>A0A1C4FAW4_9BACI</name>
<organism evidence="2 3">
    <name type="scientific">Bacillus wiedmannii</name>
    <dbReference type="NCBI Taxonomy" id="1890302"/>
    <lineage>
        <taxon>Bacteria</taxon>
        <taxon>Bacillati</taxon>
        <taxon>Bacillota</taxon>
        <taxon>Bacilli</taxon>
        <taxon>Bacillales</taxon>
        <taxon>Bacillaceae</taxon>
        <taxon>Bacillus</taxon>
        <taxon>Bacillus cereus group</taxon>
    </lineage>
</organism>
<reference evidence="3" key="1">
    <citation type="submission" date="2016-08" db="EMBL/GenBank/DDBJ databases">
        <authorList>
            <person name="Loux V."/>
            <person name="Rue O."/>
        </authorList>
    </citation>
    <scope>NUCLEOTIDE SEQUENCE [LARGE SCALE GENOMIC DNA]</scope>
    <source>
        <strain evidence="3">INRA Bc05-F1</strain>
    </source>
</reference>
<sequence>MIDCYQIFLFTMAGIALFFYIQHAGKPTKRNKWKFFVVVFLFFLLNYLFLIFI</sequence>
<gene>
    <name evidence="2" type="ORF">BC05F1_04219</name>
</gene>
<dbReference type="Proteomes" id="UP000196052">
    <property type="component" value="Unassembled WGS sequence"/>
</dbReference>
<feature type="transmembrane region" description="Helical" evidence="1">
    <location>
        <begin position="6"/>
        <end position="21"/>
    </location>
</feature>
<evidence type="ECO:0000256" key="1">
    <source>
        <dbReference type="SAM" id="Phobius"/>
    </source>
</evidence>
<keyword evidence="1" id="KW-1133">Transmembrane helix</keyword>
<accession>A0A1C4FAW4</accession>
<dbReference type="AlphaFoldDB" id="A0A1C4FAW4"/>
<keyword evidence="1" id="KW-0472">Membrane</keyword>
<dbReference type="EMBL" id="FMBE01000014">
    <property type="protein sequence ID" value="SCC53148.1"/>
    <property type="molecule type" value="Genomic_DNA"/>
</dbReference>
<proteinExistence type="predicted"/>